<dbReference type="PROSITE" id="PS00018">
    <property type="entry name" value="EF_HAND_1"/>
    <property type="match status" value="1"/>
</dbReference>
<gene>
    <name evidence="3" type="ORF">BSTOLATCC_MIC28830</name>
</gene>
<dbReference type="Proteomes" id="UP001162131">
    <property type="component" value="Unassembled WGS sequence"/>
</dbReference>
<keyword evidence="4" id="KW-1185">Reference proteome</keyword>
<comment type="caution">
    <text evidence="3">The sequence shown here is derived from an EMBL/GenBank/DDBJ whole genome shotgun (WGS) entry which is preliminary data.</text>
</comment>
<evidence type="ECO:0000259" key="2">
    <source>
        <dbReference type="PROSITE" id="PS50222"/>
    </source>
</evidence>
<accession>A0AAU9J863</accession>
<dbReference type="InterPro" id="IPR018247">
    <property type="entry name" value="EF_Hand_1_Ca_BS"/>
</dbReference>
<evidence type="ECO:0000313" key="4">
    <source>
        <dbReference type="Proteomes" id="UP001162131"/>
    </source>
</evidence>
<dbReference type="SMART" id="SM00054">
    <property type="entry name" value="EFh"/>
    <property type="match status" value="3"/>
</dbReference>
<evidence type="ECO:0000256" key="1">
    <source>
        <dbReference type="ARBA" id="ARBA00022837"/>
    </source>
</evidence>
<proteinExistence type="predicted"/>
<dbReference type="PROSITE" id="PS50222">
    <property type="entry name" value="EF_HAND_2"/>
    <property type="match status" value="3"/>
</dbReference>
<organism evidence="3 4">
    <name type="scientific">Blepharisma stoltei</name>
    <dbReference type="NCBI Taxonomy" id="1481888"/>
    <lineage>
        <taxon>Eukaryota</taxon>
        <taxon>Sar</taxon>
        <taxon>Alveolata</taxon>
        <taxon>Ciliophora</taxon>
        <taxon>Postciliodesmatophora</taxon>
        <taxon>Heterotrichea</taxon>
        <taxon>Heterotrichida</taxon>
        <taxon>Blepharismidae</taxon>
        <taxon>Blepharisma</taxon>
    </lineage>
</organism>
<keyword evidence="1" id="KW-0106">Calcium</keyword>
<protein>
    <recommendedName>
        <fullName evidence="2">EF-hand domain-containing protein</fullName>
    </recommendedName>
</protein>
<evidence type="ECO:0000313" key="3">
    <source>
        <dbReference type="EMBL" id="CAG9321551.1"/>
    </source>
</evidence>
<dbReference type="AlphaFoldDB" id="A0AAU9J863"/>
<dbReference type="InterPro" id="IPR011992">
    <property type="entry name" value="EF-hand-dom_pair"/>
</dbReference>
<feature type="domain" description="EF-hand" evidence="2">
    <location>
        <begin position="433"/>
        <end position="468"/>
    </location>
</feature>
<sequence length="501" mass="59019">MINKDWRSLLCSLISMIYEGESDIEICREFLCKDRNFNPYNLLGMIPQSSGVITPNDFYHCNLIKDLKATFDDFYMLIKQYSSGANSYLTSKDFLKLIMPATNEKLKKNCLNQKLSYSYKLDKHTSFGFQTLIRKEIDLHRKIEKIKMELENLSDFSVRVAFLTIDKENKGFIDSADLFRFLKSDGTIINSNSFEDFFRRIKREKARRISLEKFYEMLTPYKSNNEIGLNTENSEKLKINAQETLSTGEEYTGIQESSLKAEEIFQEDLNSINEEVKDESLENDQELLEFNQKVLNYFFLQLNLEMKIENYRESLFMFKEFSIDFLFKVLDKYEELEISIEEFDSFLKELNIDAEKDDLVRIFKKFGNDNIKLEEEGLDNLLRPLNDEYEQSYRINSELGFSPLCIEILSNVFKLIIESEKKIAEEGMELAKFPETYFKSSFKAIDSNSDGIISIYDMKIALDKFGIYSTNKEIELVMKRYRIYMENGISYEAFYQSIAYD</sequence>
<dbReference type="Gene3D" id="1.10.238.10">
    <property type="entry name" value="EF-hand"/>
    <property type="match status" value="2"/>
</dbReference>
<dbReference type="InterPro" id="IPR002048">
    <property type="entry name" value="EF_hand_dom"/>
</dbReference>
<dbReference type="EMBL" id="CAJZBQ010000028">
    <property type="protein sequence ID" value="CAG9321551.1"/>
    <property type="molecule type" value="Genomic_DNA"/>
</dbReference>
<dbReference type="SUPFAM" id="SSF47473">
    <property type="entry name" value="EF-hand"/>
    <property type="match status" value="2"/>
</dbReference>
<feature type="domain" description="EF-hand" evidence="2">
    <location>
        <begin position="318"/>
        <end position="353"/>
    </location>
</feature>
<feature type="domain" description="EF-hand" evidence="2">
    <location>
        <begin position="153"/>
        <end position="188"/>
    </location>
</feature>
<reference evidence="3" key="1">
    <citation type="submission" date="2021-09" db="EMBL/GenBank/DDBJ databases">
        <authorList>
            <consortium name="AG Swart"/>
            <person name="Singh M."/>
            <person name="Singh A."/>
            <person name="Seah K."/>
            <person name="Emmerich C."/>
        </authorList>
    </citation>
    <scope>NUCLEOTIDE SEQUENCE</scope>
    <source>
        <strain evidence="3">ATCC30299</strain>
    </source>
</reference>
<name>A0AAU9J863_9CILI</name>
<dbReference type="GO" id="GO:0005509">
    <property type="term" value="F:calcium ion binding"/>
    <property type="evidence" value="ECO:0007669"/>
    <property type="project" value="InterPro"/>
</dbReference>